<feature type="domain" description="HYR" evidence="2">
    <location>
        <begin position="875"/>
        <end position="954"/>
    </location>
</feature>
<dbReference type="PANTHER" id="PTHR24273:SF32">
    <property type="entry name" value="HYALIN"/>
    <property type="match status" value="1"/>
</dbReference>
<evidence type="ECO:0000313" key="5">
    <source>
        <dbReference type="Proteomes" id="UP000887568"/>
    </source>
</evidence>
<evidence type="ECO:0008006" key="6">
    <source>
        <dbReference type="Google" id="ProtNLM"/>
    </source>
</evidence>
<evidence type="ECO:0000259" key="3">
    <source>
        <dbReference type="PROSITE" id="PS50835"/>
    </source>
</evidence>
<feature type="domain" description="HYR" evidence="2">
    <location>
        <begin position="721"/>
        <end position="800"/>
    </location>
</feature>
<dbReference type="GeneID" id="119720972"/>
<keyword evidence="1" id="KW-0677">Repeat</keyword>
<evidence type="ECO:0000259" key="2">
    <source>
        <dbReference type="PROSITE" id="PS50825"/>
    </source>
</evidence>
<feature type="domain" description="HYR" evidence="2">
    <location>
        <begin position="413"/>
        <end position="492"/>
    </location>
</feature>
<dbReference type="Pfam" id="PF02494">
    <property type="entry name" value="HYR"/>
    <property type="match status" value="7"/>
</dbReference>
<dbReference type="Proteomes" id="UP000887568">
    <property type="component" value="Unplaced"/>
</dbReference>
<feature type="domain" description="HYR" evidence="2">
    <location>
        <begin position="1029"/>
        <end position="1108"/>
    </location>
</feature>
<dbReference type="EnsemblMetazoa" id="XM_038190836.1">
    <property type="protein sequence ID" value="XP_038046764.1"/>
    <property type="gene ID" value="LOC119720972"/>
</dbReference>
<keyword evidence="5" id="KW-1185">Reference proteome</keyword>
<dbReference type="PROSITE" id="PS50825">
    <property type="entry name" value="HYR"/>
    <property type="match status" value="8"/>
</dbReference>
<evidence type="ECO:0000313" key="4">
    <source>
        <dbReference type="EnsemblMetazoa" id="XP_038046764.1"/>
    </source>
</evidence>
<dbReference type="PANTHER" id="PTHR24273">
    <property type="entry name" value="FI04643P-RELATED"/>
    <property type="match status" value="1"/>
</dbReference>
<feature type="domain" description="HYR" evidence="2">
    <location>
        <begin position="259"/>
        <end position="338"/>
    </location>
</feature>
<dbReference type="RefSeq" id="XP_038046764.1">
    <property type="nucleotide sequence ID" value="XM_038190836.1"/>
</dbReference>
<dbReference type="InterPro" id="IPR007110">
    <property type="entry name" value="Ig-like_dom"/>
</dbReference>
<proteinExistence type="predicted"/>
<dbReference type="InterPro" id="IPR003410">
    <property type="entry name" value="HYR_dom"/>
</dbReference>
<sequence>MPLDSGQACYDPAIIDVSSRTPCAADDGAPPTIDNCNDVRTNKDVVSDIISDLDVTATDNVMNSLPIHCVETSGALHLTSNEATFNCTATDTAGGETTCTFNVVFDQQAPVIDNCPSNIRTNNAMVTWTPDPTATDDDGTTPEVICFPAAGSTFPVDETTNVVCNASDAAGNEAICTFNVTVDQQAPVIDNCPSNVRTNNAVVTWTPNPTATDNYGTTPEVICFPAAGSSFPVDETTIVVCNASDAAGNEAICTFNVTVDQQAPVIDNCPSNVRTNNAVVTWTPNPTATDNDGTTPAVSCIPAAGSSFPVDETRNVVCNASDAAGNEAICTFNVTVDQQAPVIDNCPSNVRTNNAMVTWTPDPSATDDDGTTPEVICFPAAGSSFPVDETRNVVCNASDAAGNEAICTFYVTVDQQAPVIDNCPSNVRTNNAMVTWTPDPTATDDDGTTPEVTCFPAAGSSFPVDETRNVVCNASDAAGNEAICTFNVTVDQQAPVIDNCPSNVRTNNAIVTWTPDPTATDDDGTTPEVNCFPAAGSSFPVDETRNVVCNASDAAGNEAICTFNVTVDQQAPVIDNCPSNIRTNNAVVTWTPDPTATDDDGTTPEVICFPAAGSSFPVGETTNVFCNASDAAGNEAICTFNVTIDQQAPVIDNCPSNVRTNNAMVTWTPDPTATDDDGTTPEVNCFPAAGSSFPVDETRNVVCNASDAAGNEAICTFNVTVDQQAPVIDNCPSNIRTNNAVVTWTPDPTATDDDGTTPEVICFPAAGSSFPVGETTNVFCNASDAAGNEAICTFNVTIDQQAPVIDNCPSNVRTNNAMVTWTPDPTATDDDGTTPEVTCFPAAGSSFPVDETRNVVCNASDAAGNEAICTFNVTVDQQAPVIDNCPSNVRTNNAVVTWTPNPTATDNDGTTPAVSCIPAAGSSFPVDETRNVVCNASDAAGNEAICTFNVTVDQQAPVIDNCPSNVRTNNAMVTWTPDPSATDDDGTTPEVICFPAAGSSFPVDETRNVVCNASDAAGNEAICTFNVTVDQQAPVIDNCPSNVRTNNAMVTWTPDPTATDDDGTTPEVTCFPAAGSSFPVDETTNVVCNASDAAGNEAICTFNVTVDQQAPVIDNCPSNVRTNNAMVTWTPDPTATDDDGTTPEVICFPVAGSSFPVDGTINVVCNASDAAGNEAFCTFNVTEDQQAPVIDNCPSNVRTNNAMVTWKPDPTATDDDGTTPEVNCFPAAGSSFPVDETRNVVCNASDAAGNEAICTFNVTVDQQAPVIDNCPSNVRTNNAMVTWTPDPTATDDDGTTPEVICFPVAGSSFPDQQRYGNLDIRSFSY</sequence>
<reference evidence="4" key="1">
    <citation type="submission" date="2022-11" db="UniProtKB">
        <authorList>
            <consortium name="EnsemblMetazoa"/>
        </authorList>
    </citation>
    <scope>IDENTIFICATION</scope>
</reference>
<protein>
    <recommendedName>
        <fullName evidence="6">Hyalin</fullName>
    </recommendedName>
</protein>
<feature type="domain" description="Ig-like" evidence="3">
    <location>
        <begin position="604"/>
        <end position="720"/>
    </location>
</feature>
<feature type="domain" description="Ig-like" evidence="3">
    <location>
        <begin position="758"/>
        <end position="874"/>
    </location>
</feature>
<dbReference type="PROSITE" id="PS50835">
    <property type="entry name" value="IG_LIKE"/>
    <property type="match status" value="2"/>
</dbReference>
<feature type="domain" description="HYR" evidence="2">
    <location>
        <begin position="1183"/>
        <end position="1262"/>
    </location>
</feature>
<name>A0A913Z4S2_PATMI</name>
<dbReference type="OMA" id="DNCPSNI"/>
<feature type="domain" description="HYR" evidence="2">
    <location>
        <begin position="567"/>
        <end position="646"/>
    </location>
</feature>
<organism evidence="4 5">
    <name type="scientific">Patiria miniata</name>
    <name type="common">Bat star</name>
    <name type="synonym">Asterina miniata</name>
    <dbReference type="NCBI Taxonomy" id="46514"/>
    <lineage>
        <taxon>Eukaryota</taxon>
        <taxon>Metazoa</taxon>
        <taxon>Echinodermata</taxon>
        <taxon>Eleutherozoa</taxon>
        <taxon>Asterozoa</taxon>
        <taxon>Asteroidea</taxon>
        <taxon>Valvatacea</taxon>
        <taxon>Valvatida</taxon>
        <taxon>Asterinidae</taxon>
        <taxon>Patiria</taxon>
    </lineage>
</organism>
<dbReference type="OrthoDB" id="444034at2759"/>
<evidence type="ECO:0000256" key="1">
    <source>
        <dbReference type="ARBA" id="ARBA00022737"/>
    </source>
</evidence>
<feature type="domain" description="HYR" evidence="2">
    <location>
        <begin position="105"/>
        <end position="184"/>
    </location>
</feature>
<accession>A0A913Z4S2</accession>